<keyword evidence="3" id="KW-0413">Isomerase</keyword>
<dbReference type="EMBL" id="CABVLZ010000002">
    <property type="protein sequence ID" value="VVU94907.1"/>
    <property type="molecule type" value="Genomic_DNA"/>
</dbReference>
<accession>A0A5E8CIK5</accession>
<dbReference type="InterPro" id="IPR001406">
    <property type="entry name" value="PsdUridine_synth_TruA"/>
</dbReference>
<dbReference type="GO" id="GO:1990481">
    <property type="term" value="P:mRNA pseudouridine synthesis"/>
    <property type="evidence" value="ECO:0007669"/>
    <property type="project" value="TreeGrafter"/>
</dbReference>
<evidence type="ECO:0000256" key="1">
    <source>
        <dbReference type="ARBA" id="ARBA00009375"/>
    </source>
</evidence>
<dbReference type="InterPro" id="IPR020103">
    <property type="entry name" value="PsdUridine_synth_cat_dom_sf"/>
</dbReference>
<dbReference type="Pfam" id="PF01416">
    <property type="entry name" value="PseudoU_synth_1"/>
    <property type="match status" value="1"/>
</dbReference>
<proteinExistence type="inferred from homology"/>
<name>A0A5E8CIK5_9ZZZZ</name>
<dbReference type="SUPFAM" id="SSF55120">
    <property type="entry name" value="Pseudouridine synthase"/>
    <property type="match status" value="1"/>
</dbReference>
<dbReference type="GO" id="GO:0031119">
    <property type="term" value="P:tRNA pseudouridine synthesis"/>
    <property type="evidence" value="ECO:0007669"/>
    <property type="project" value="TreeGrafter"/>
</dbReference>
<dbReference type="NCBIfam" id="TIGR00071">
    <property type="entry name" value="hisT_truA"/>
    <property type="match status" value="1"/>
</dbReference>
<reference evidence="5" key="1">
    <citation type="submission" date="2019-09" db="EMBL/GenBank/DDBJ databases">
        <authorList>
            <person name="Needham M D."/>
        </authorList>
    </citation>
    <scope>NUCLEOTIDE SEQUENCE</scope>
</reference>
<dbReference type="GO" id="GO:0003723">
    <property type="term" value="F:RNA binding"/>
    <property type="evidence" value="ECO:0007669"/>
    <property type="project" value="InterPro"/>
</dbReference>
<dbReference type="GO" id="GO:0009982">
    <property type="term" value="F:pseudouridine synthase activity"/>
    <property type="evidence" value="ECO:0007669"/>
    <property type="project" value="InterPro"/>
</dbReference>
<feature type="domain" description="Pseudouridine synthase I TruA alpha/beta" evidence="4">
    <location>
        <begin position="161"/>
        <end position="267"/>
    </location>
</feature>
<dbReference type="PANTHER" id="PTHR11142:SF5">
    <property type="entry name" value="TRNA PSEUDOURIDINE(38_39) SYNTHASE"/>
    <property type="match status" value="1"/>
</dbReference>
<dbReference type="GO" id="GO:0005737">
    <property type="term" value="C:cytoplasm"/>
    <property type="evidence" value="ECO:0007669"/>
    <property type="project" value="TreeGrafter"/>
</dbReference>
<sequence length="352" mass="41766">MVKEKSKKTIDHSKYHYRYVALHISYFGFNYQGFASQNNTFNTIEYHLIKALKETSLIEEKKTSNYTSCGRTDAGVSASSQIISIYLRSKQKKESFKGQLLTQDEEINYIRLLNGFLPKDIRIIRWTDIPKEFNARYSAVSRIYRYYFVKGGLDIDQMKKACNYFIGKHDFRNFCTMDIKNVSYFEREIFNFNLNENDTNILFFEIEANAFLQNQIRMMTAILFLIGNNKEKPSLIKTLLEVDKYPRKPQYNMSNPYQLVLYKVNYDEIKFKTDNKSIKLLLNSLNNLWREYTIKAEIINQFMDVIDENQNIKSDKQIFNSVTDKIYNKSKYIKILDRPTGKSYQEKVNKNI</sequence>
<dbReference type="GO" id="GO:0005634">
    <property type="term" value="C:nucleus"/>
    <property type="evidence" value="ECO:0007669"/>
    <property type="project" value="TreeGrafter"/>
</dbReference>
<dbReference type="InterPro" id="IPR020097">
    <property type="entry name" value="PsdUridine_synth_TruA_a/b_dom"/>
</dbReference>
<comment type="similarity">
    <text evidence="1">Belongs to the tRNA pseudouridine synthase TruA family.</text>
</comment>
<dbReference type="InterPro" id="IPR020094">
    <property type="entry name" value="TruA/RsuA/RluB/E/F_N"/>
</dbReference>
<evidence type="ECO:0000256" key="3">
    <source>
        <dbReference type="ARBA" id="ARBA00023235"/>
    </source>
</evidence>
<gene>
    <name evidence="5" type="ORF">CPAV1605_632</name>
</gene>
<dbReference type="AlphaFoldDB" id="A0A5E8CIK5"/>
<dbReference type="InterPro" id="IPR020095">
    <property type="entry name" value="PsdUridine_synth_TruA_C"/>
</dbReference>
<evidence type="ECO:0000259" key="4">
    <source>
        <dbReference type="Pfam" id="PF01416"/>
    </source>
</evidence>
<evidence type="ECO:0000256" key="2">
    <source>
        <dbReference type="ARBA" id="ARBA00022694"/>
    </source>
</evidence>
<dbReference type="Gene3D" id="3.30.70.660">
    <property type="entry name" value="Pseudouridine synthase I, catalytic domain, C-terminal subdomain"/>
    <property type="match status" value="1"/>
</dbReference>
<protein>
    <submittedName>
        <fullName evidence="5">tRNA pseudouridine synthase</fullName>
    </submittedName>
</protein>
<evidence type="ECO:0000313" key="5">
    <source>
        <dbReference type="EMBL" id="VVU94907.1"/>
    </source>
</evidence>
<dbReference type="PANTHER" id="PTHR11142">
    <property type="entry name" value="PSEUDOURIDYLATE SYNTHASE"/>
    <property type="match status" value="1"/>
</dbReference>
<dbReference type="Gene3D" id="3.30.70.580">
    <property type="entry name" value="Pseudouridine synthase I, catalytic domain, N-terminal subdomain"/>
    <property type="match status" value="1"/>
</dbReference>
<keyword evidence="2" id="KW-0819">tRNA processing</keyword>
<organism evidence="5">
    <name type="scientific">seawater metagenome</name>
    <dbReference type="NCBI Taxonomy" id="1561972"/>
    <lineage>
        <taxon>unclassified sequences</taxon>
        <taxon>metagenomes</taxon>
        <taxon>ecological metagenomes</taxon>
    </lineage>
</organism>
<dbReference type="HAMAP" id="MF_00171">
    <property type="entry name" value="TruA"/>
    <property type="match status" value="1"/>
</dbReference>